<name>Q7UIC3_RHOBA</name>
<feature type="compositionally biased region" description="Basic and acidic residues" evidence="1">
    <location>
        <begin position="25"/>
        <end position="42"/>
    </location>
</feature>
<dbReference type="EnsemblBacteria" id="CAD77691">
    <property type="protein sequence ID" value="CAD77691"/>
    <property type="gene ID" value="RB12629"/>
</dbReference>
<dbReference type="AlphaFoldDB" id="Q7UIC3"/>
<organism evidence="2 3">
    <name type="scientific">Rhodopirellula baltica (strain DSM 10527 / NCIMB 13988 / SH1)</name>
    <dbReference type="NCBI Taxonomy" id="243090"/>
    <lineage>
        <taxon>Bacteria</taxon>
        <taxon>Pseudomonadati</taxon>
        <taxon>Planctomycetota</taxon>
        <taxon>Planctomycetia</taxon>
        <taxon>Pirellulales</taxon>
        <taxon>Pirellulaceae</taxon>
        <taxon>Rhodopirellula</taxon>
    </lineage>
</organism>
<gene>
    <name evidence="2" type="ordered locus">RB12629</name>
</gene>
<evidence type="ECO:0000313" key="2">
    <source>
        <dbReference type="EMBL" id="CAD77691.1"/>
    </source>
</evidence>
<dbReference type="EMBL" id="BX294155">
    <property type="protein sequence ID" value="CAD77691.1"/>
    <property type="molecule type" value="Genomic_DNA"/>
</dbReference>
<evidence type="ECO:0000313" key="3">
    <source>
        <dbReference type="Proteomes" id="UP000001025"/>
    </source>
</evidence>
<keyword evidence="3" id="KW-1185">Reference proteome</keyword>
<evidence type="ECO:0000256" key="1">
    <source>
        <dbReference type="SAM" id="MobiDB-lite"/>
    </source>
</evidence>
<accession>Q7UIC3</accession>
<proteinExistence type="predicted"/>
<dbReference type="Proteomes" id="UP000001025">
    <property type="component" value="Chromosome"/>
</dbReference>
<protein>
    <submittedName>
        <fullName evidence="2">Uncharacterized protein</fullName>
    </submittedName>
</protein>
<reference evidence="2 3" key="1">
    <citation type="journal article" date="2003" name="Proc. Natl. Acad. Sci. U.S.A.">
        <title>Complete genome sequence of the marine planctomycete Pirellula sp. strain 1.</title>
        <authorList>
            <person name="Gloeckner F.O."/>
            <person name="Kube M."/>
            <person name="Bauer M."/>
            <person name="Teeling H."/>
            <person name="Lombardot T."/>
            <person name="Ludwig W."/>
            <person name="Gade D."/>
            <person name="Beck A."/>
            <person name="Borzym K."/>
            <person name="Heitmann K."/>
            <person name="Rabus R."/>
            <person name="Schlesner H."/>
            <person name="Amann R."/>
            <person name="Reinhardt R."/>
        </authorList>
    </citation>
    <scope>NUCLEOTIDE SEQUENCE [LARGE SCALE GENOMIC DNA]</scope>
    <source>
        <strain evidence="3">DSM 10527 / NCIMB 13988 / SH1</strain>
    </source>
</reference>
<dbReference type="HOGENOM" id="CLU_3256995_0_0_0"/>
<sequence length="42" mass="4734">MTSTDKTQSNIVSLPACVHLKGPNRHREWTSRSDRARPTLGE</sequence>
<feature type="region of interest" description="Disordered" evidence="1">
    <location>
        <begin position="21"/>
        <end position="42"/>
    </location>
</feature>
<dbReference type="STRING" id="243090.RB12629"/>
<dbReference type="KEGG" id="rba:RB12629"/>
<dbReference type="InParanoid" id="Q7UIC3"/>